<protein>
    <submittedName>
        <fullName evidence="4">Carbohydrate-binding module family 12 protein</fullName>
    </submittedName>
</protein>
<reference evidence="4 5" key="1">
    <citation type="submission" date="2021-08" db="EMBL/GenBank/DDBJ databases">
        <title>Draft Genome Sequence of Phanerochaete sordida strain YK-624.</title>
        <authorList>
            <person name="Mori T."/>
            <person name="Dohra H."/>
            <person name="Suzuki T."/>
            <person name="Kawagishi H."/>
            <person name="Hirai H."/>
        </authorList>
    </citation>
    <scope>NUCLEOTIDE SEQUENCE [LARGE SCALE GENOMIC DNA]</scope>
    <source>
        <strain evidence="4 5">YK-624</strain>
    </source>
</reference>
<dbReference type="Pfam" id="PF02839">
    <property type="entry name" value="CBM_5_12"/>
    <property type="match status" value="1"/>
</dbReference>
<dbReference type="EMBL" id="BPQB01000025">
    <property type="protein sequence ID" value="GJE92257.1"/>
    <property type="molecule type" value="Genomic_DNA"/>
</dbReference>
<accession>A0A9P3GAL3</accession>
<evidence type="ECO:0000313" key="5">
    <source>
        <dbReference type="Proteomes" id="UP000703269"/>
    </source>
</evidence>
<feature type="region of interest" description="Disordered" evidence="2">
    <location>
        <begin position="30"/>
        <end position="109"/>
    </location>
</feature>
<dbReference type="PANTHER" id="PTHR31649:SF1">
    <property type="entry name" value="FARNESOIC ACID O-METHYL TRANSFERASE DOMAIN-CONTAINING PROTEIN"/>
    <property type="match status" value="1"/>
</dbReference>
<feature type="compositionally biased region" description="Basic and acidic residues" evidence="2">
    <location>
        <begin position="92"/>
        <end position="109"/>
    </location>
</feature>
<dbReference type="AlphaFoldDB" id="A0A9P3GAL3"/>
<dbReference type="GO" id="GO:0004553">
    <property type="term" value="F:hydrolase activity, hydrolyzing O-glycosyl compounds"/>
    <property type="evidence" value="ECO:0007669"/>
    <property type="project" value="InterPro"/>
</dbReference>
<dbReference type="PANTHER" id="PTHR31649">
    <property type="entry name" value="AGAP009604-PA"/>
    <property type="match status" value="1"/>
</dbReference>
<dbReference type="Gene3D" id="2.10.10.20">
    <property type="entry name" value="Carbohydrate-binding module superfamily 5/12"/>
    <property type="match status" value="1"/>
</dbReference>
<dbReference type="CDD" id="cd12214">
    <property type="entry name" value="ChiA1_BD"/>
    <property type="match status" value="1"/>
</dbReference>
<organism evidence="4 5">
    <name type="scientific">Phanerochaete sordida</name>
    <dbReference type="NCBI Taxonomy" id="48140"/>
    <lineage>
        <taxon>Eukaryota</taxon>
        <taxon>Fungi</taxon>
        <taxon>Dikarya</taxon>
        <taxon>Basidiomycota</taxon>
        <taxon>Agaricomycotina</taxon>
        <taxon>Agaricomycetes</taxon>
        <taxon>Polyporales</taxon>
        <taxon>Phanerochaetaceae</taxon>
        <taxon>Phanerochaete</taxon>
    </lineage>
</organism>
<keyword evidence="5" id="KW-1185">Reference proteome</keyword>
<dbReference type="GO" id="GO:0005975">
    <property type="term" value="P:carbohydrate metabolic process"/>
    <property type="evidence" value="ECO:0007669"/>
    <property type="project" value="InterPro"/>
</dbReference>
<dbReference type="Pfam" id="PF11901">
    <property type="entry name" value="DM9"/>
    <property type="match status" value="1"/>
</dbReference>
<proteinExistence type="predicted"/>
<dbReference type="SMART" id="SM00495">
    <property type="entry name" value="ChtBD3"/>
    <property type="match status" value="1"/>
</dbReference>
<evidence type="ECO:0000313" key="4">
    <source>
        <dbReference type="EMBL" id="GJE92257.1"/>
    </source>
</evidence>
<evidence type="ECO:0000256" key="2">
    <source>
        <dbReference type="SAM" id="MobiDB-lite"/>
    </source>
</evidence>
<dbReference type="Proteomes" id="UP000703269">
    <property type="component" value="Unassembled WGS sequence"/>
</dbReference>
<feature type="domain" description="Chitin-binding type-3" evidence="3">
    <location>
        <begin position="2"/>
        <end position="48"/>
    </location>
</feature>
<dbReference type="GO" id="GO:0030246">
    <property type="term" value="F:carbohydrate binding"/>
    <property type="evidence" value="ECO:0007669"/>
    <property type="project" value="InterPro"/>
</dbReference>
<name>A0A9P3GAL3_9APHY</name>
<dbReference type="SMART" id="SM00696">
    <property type="entry name" value="DM9"/>
    <property type="match status" value="2"/>
</dbReference>
<dbReference type="InterPro" id="IPR003610">
    <property type="entry name" value="CBM5/12"/>
</dbReference>
<dbReference type="InterPro" id="IPR036573">
    <property type="entry name" value="CBM_sf_5/12"/>
</dbReference>
<feature type="compositionally biased region" description="Basic and acidic residues" evidence="2">
    <location>
        <begin position="47"/>
        <end position="58"/>
    </location>
</feature>
<keyword evidence="1" id="KW-0378">Hydrolase</keyword>
<dbReference type="SUPFAM" id="SSF51055">
    <property type="entry name" value="Carbohydrate binding domain"/>
    <property type="match status" value="1"/>
</dbReference>
<dbReference type="GO" id="GO:0005576">
    <property type="term" value="C:extracellular region"/>
    <property type="evidence" value="ECO:0007669"/>
    <property type="project" value="InterPro"/>
</dbReference>
<evidence type="ECO:0000256" key="1">
    <source>
        <dbReference type="ARBA" id="ARBA00022801"/>
    </source>
</evidence>
<dbReference type="InterPro" id="IPR006616">
    <property type="entry name" value="DM9_repeat"/>
</dbReference>
<gene>
    <name evidence="4" type="ORF">PsYK624_084100</name>
</gene>
<comment type="caution">
    <text evidence="4">The sequence shown here is derived from an EMBL/GenBank/DDBJ whole genome shotgun (WGS) entry which is preliminary data.</text>
</comment>
<evidence type="ECO:0000259" key="3">
    <source>
        <dbReference type="SMART" id="SM00495"/>
    </source>
</evidence>
<sequence length="328" mass="36377">MVASWEPGTQYNIGDVVEYQGHRYKIIQPHRSQGDWTPDVTPALWGREPDNTWGDEKQGGGGYQPSYDQPPAQQPYVESRPPMEQQPSGNNWDEHKHQKVDIPHEEQKKNWWDLDDDQKKKLEIGGGLAVGLAALGAGVFAYNHHQKSEEQKKAAVWALQGWLKEAQARTADFYEHGPRGPTTWLLVHGKNFPQNMIPGGEENGEPLYICRGFHDGSIQPGKASATLNTGAVIGYGHDEISLEAYEVLVGDPRAVHWVDAHGRLDLNALGARPVEGGHEADGTPLFIAQAHVHNGIHPGKCSQKLDHAFIPYGGSEKEASNYRVLCYH</sequence>
<dbReference type="OrthoDB" id="2142040at2759"/>